<gene>
    <name evidence="2" type="ORF">C496_04281</name>
</gene>
<dbReference type="RefSeq" id="WP_006088615.1">
    <property type="nucleotide sequence ID" value="NZ_AOHW01000009.1"/>
</dbReference>
<evidence type="ECO:0000256" key="1">
    <source>
        <dbReference type="SAM" id="MobiDB-lite"/>
    </source>
</evidence>
<dbReference type="PATRIC" id="fig|1114856.3.peg.887"/>
<name>L9W5H3_9EURY</name>
<dbReference type="EMBL" id="AOHW01000009">
    <property type="protein sequence ID" value="ELY44720.1"/>
    <property type="molecule type" value="Genomic_DNA"/>
</dbReference>
<dbReference type="eggNOG" id="arCOG07919">
    <property type="taxonomic scope" value="Archaea"/>
</dbReference>
<comment type="caution">
    <text evidence="2">The sequence shown here is derived from an EMBL/GenBank/DDBJ whole genome shotgun (WGS) entry which is preliminary data.</text>
</comment>
<feature type="region of interest" description="Disordered" evidence="1">
    <location>
        <begin position="1"/>
        <end position="23"/>
    </location>
</feature>
<dbReference type="Proteomes" id="UP000011599">
    <property type="component" value="Unassembled WGS sequence"/>
</dbReference>
<evidence type="ECO:0000313" key="2">
    <source>
        <dbReference type="EMBL" id="ELY44720.1"/>
    </source>
</evidence>
<keyword evidence="3" id="KW-1185">Reference proteome</keyword>
<evidence type="ECO:0000313" key="3">
    <source>
        <dbReference type="Proteomes" id="UP000011599"/>
    </source>
</evidence>
<accession>L9W5H3</accession>
<protein>
    <submittedName>
        <fullName evidence="2">Uncharacterized protein</fullName>
    </submittedName>
</protein>
<reference evidence="2 3" key="1">
    <citation type="journal article" date="2014" name="PLoS Genet.">
        <title>Phylogenetically driven sequencing of extremely halophilic archaea reveals strategies for static and dynamic osmo-response.</title>
        <authorList>
            <person name="Becker E.A."/>
            <person name="Seitzer P.M."/>
            <person name="Tritt A."/>
            <person name="Larsen D."/>
            <person name="Krusor M."/>
            <person name="Yao A.I."/>
            <person name="Wu D."/>
            <person name="Madern D."/>
            <person name="Eisen J.A."/>
            <person name="Darling A.E."/>
            <person name="Facciotti M.T."/>
        </authorList>
    </citation>
    <scope>NUCLEOTIDE SEQUENCE [LARGE SCALE GENOMIC DNA]</scope>
    <source>
        <strain evidence="2 3">GA33</strain>
    </source>
</reference>
<sequence>MTDAAECKPETIKHEQDEAERDDAHLDDLEEGAGCTEIWEHLAKQRDE</sequence>
<dbReference type="OrthoDB" id="330977at2157"/>
<dbReference type="AlphaFoldDB" id="L9W5H3"/>
<proteinExistence type="predicted"/>
<organism evidence="2 3">
    <name type="scientific">Natronorubrum tibetense GA33</name>
    <dbReference type="NCBI Taxonomy" id="1114856"/>
    <lineage>
        <taxon>Archaea</taxon>
        <taxon>Methanobacteriati</taxon>
        <taxon>Methanobacteriota</taxon>
        <taxon>Stenosarchaea group</taxon>
        <taxon>Halobacteria</taxon>
        <taxon>Halobacteriales</taxon>
        <taxon>Natrialbaceae</taxon>
        <taxon>Natronorubrum</taxon>
    </lineage>
</organism>